<evidence type="ECO:0000313" key="3">
    <source>
        <dbReference type="Proteomes" id="UP000231279"/>
    </source>
</evidence>
<accession>A0A2G9IBT7</accession>
<dbReference type="AlphaFoldDB" id="A0A2G9IBT7"/>
<evidence type="ECO:0000259" key="1">
    <source>
        <dbReference type="Pfam" id="PF25794"/>
    </source>
</evidence>
<gene>
    <name evidence="2" type="ORF">CDL12_00014</name>
</gene>
<reference evidence="3" key="1">
    <citation type="journal article" date="2018" name="Gigascience">
        <title>Genome assembly of the Pink Ipe (Handroanthus impetiginosus, Bignoniaceae), a highly valued, ecologically keystone Neotropical timber forest tree.</title>
        <authorList>
            <person name="Silva-Junior O.B."/>
            <person name="Grattapaglia D."/>
            <person name="Novaes E."/>
            <person name="Collevatti R.G."/>
        </authorList>
    </citation>
    <scope>NUCLEOTIDE SEQUENCE [LARGE SCALE GENOMIC DNA]</scope>
    <source>
        <strain evidence="3">cv. UFG-1</strain>
    </source>
</reference>
<comment type="caution">
    <text evidence="2">The sequence shown here is derived from an EMBL/GenBank/DDBJ whole genome shotgun (WGS) entry which is preliminary data.</text>
</comment>
<proteinExistence type="predicted"/>
<organism evidence="2 3">
    <name type="scientific">Handroanthus impetiginosus</name>
    <dbReference type="NCBI Taxonomy" id="429701"/>
    <lineage>
        <taxon>Eukaryota</taxon>
        <taxon>Viridiplantae</taxon>
        <taxon>Streptophyta</taxon>
        <taxon>Embryophyta</taxon>
        <taxon>Tracheophyta</taxon>
        <taxon>Spermatophyta</taxon>
        <taxon>Magnoliopsida</taxon>
        <taxon>eudicotyledons</taxon>
        <taxon>Gunneridae</taxon>
        <taxon>Pentapetalae</taxon>
        <taxon>asterids</taxon>
        <taxon>lamiids</taxon>
        <taxon>Lamiales</taxon>
        <taxon>Bignoniaceae</taxon>
        <taxon>Crescentiina</taxon>
        <taxon>Tabebuia alliance</taxon>
        <taxon>Handroanthus</taxon>
    </lineage>
</organism>
<dbReference type="Pfam" id="PF25794">
    <property type="entry name" value="SACS"/>
    <property type="match status" value="1"/>
</dbReference>
<dbReference type="Proteomes" id="UP000231279">
    <property type="component" value="Unassembled WGS sequence"/>
</dbReference>
<dbReference type="STRING" id="429701.A0A2G9IBT7"/>
<feature type="domain" description="Sacsin/Nov" evidence="1">
    <location>
        <begin position="134"/>
        <end position="357"/>
    </location>
</feature>
<keyword evidence="3" id="KW-1185">Reference proteome</keyword>
<evidence type="ECO:0000313" key="2">
    <source>
        <dbReference type="EMBL" id="PIN27221.1"/>
    </source>
</evidence>
<dbReference type="PANTHER" id="PTHR15600:SF42">
    <property type="entry name" value="SACSIN"/>
    <property type="match status" value="1"/>
</dbReference>
<dbReference type="InterPro" id="IPR058210">
    <property type="entry name" value="SACS/Nov_dom"/>
</dbReference>
<dbReference type="EMBL" id="NKXS01000001">
    <property type="protein sequence ID" value="PIN27221.1"/>
    <property type="molecule type" value="Genomic_DNA"/>
</dbReference>
<dbReference type="GO" id="GO:0030544">
    <property type="term" value="F:Hsp70 protein binding"/>
    <property type="evidence" value="ECO:0007669"/>
    <property type="project" value="TreeGrafter"/>
</dbReference>
<dbReference type="PANTHER" id="PTHR15600">
    <property type="entry name" value="SACSIN"/>
    <property type="match status" value="1"/>
</dbReference>
<dbReference type="InterPro" id="IPR052972">
    <property type="entry name" value="Sacsin_chaperone_reg"/>
</dbReference>
<protein>
    <recommendedName>
        <fullName evidence="1">Sacsin/Nov domain-containing protein</fullName>
    </recommendedName>
</protein>
<name>A0A2G9IBT7_9LAMI</name>
<dbReference type="OrthoDB" id="1262810at2759"/>
<sequence length="407" mass="45528">MYVVPSELSIFQDLLLALGVRRNFYVSDYFDVLKRLQNDVKGEMIADNYFDAPGLEDPSILLIPDSTGVLVRAANLVYNDAPWMENHSLVGKHFVHSSVSYNLANRLGIHSLRSLSLVSKELTKDFPCMDYNKICELLESHGAYEFLLFDLLELADCCKAKKLHLIFDKREHPHQSLLQHNLAEFQGPAPVVILEGASLNGDEMASLQFLPPWSLRGDTLNYGLGLLSCFSITDLLSVISDGCLYIFDPRGVTIGTPSAHSPSAKVFPLRGTNLTERFCDQFSPMLINDNMPWSSVDSTVIRMPLSSKCMENGVESGLMRMTLLFDKFMEHGSRMILFLKSILQVSLSTWEDGSTEPCLDCSVDIDPSSAVVRNPFSEKKWKRFQLSSIFGSSTAAIKLHVLDLNLN</sequence>